<protein>
    <submittedName>
        <fullName evidence="1">Uncharacterized protein</fullName>
    </submittedName>
</protein>
<reference evidence="1 2" key="1">
    <citation type="submission" date="2018-09" db="EMBL/GenBank/DDBJ databases">
        <title>Paenibacillus aracenensis nov. sp. isolated from a cave in southern Spain.</title>
        <authorList>
            <person name="Jurado V."/>
            <person name="Gutierrez-Patricio S."/>
            <person name="Gonzalez-Pimentel J.L."/>
            <person name="Miller A.Z."/>
            <person name="Laiz L."/>
            <person name="Saiz-Jimenez C."/>
        </authorList>
    </citation>
    <scope>NUCLEOTIDE SEQUENCE [LARGE SCALE GENOMIC DNA]</scope>
    <source>
        <strain evidence="1 2">DSM 22867</strain>
    </source>
</reference>
<dbReference type="EMBL" id="QXQA01000012">
    <property type="protein sequence ID" value="RIX51078.1"/>
    <property type="molecule type" value="Genomic_DNA"/>
</dbReference>
<evidence type="ECO:0000313" key="2">
    <source>
        <dbReference type="Proteomes" id="UP000266482"/>
    </source>
</evidence>
<feature type="non-terminal residue" evidence="1">
    <location>
        <position position="212"/>
    </location>
</feature>
<proteinExistence type="predicted"/>
<dbReference type="AlphaFoldDB" id="A0A3A1URE2"/>
<name>A0A3A1URE2_9BACL</name>
<dbReference type="Proteomes" id="UP000266482">
    <property type="component" value="Unassembled WGS sequence"/>
</dbReference>
<keyword evidence="2" id="KW-1185">Reference proteome</keyword>
<comment type="caution">
    <text evidence="1">The sequence shown here is derived from an EMBL/GenBank/DDBJ whole genome shotgun (WGS) entry which is preliminary data.</text>
</comment>
<gene>
    <name evidence="1" type="ORF">D3P08_18550</name>
</gene>
<evidence type="ECO:0000313" key="1">
    <source>
        <dbReference type="EMBL" id="RIX51078.1"/>
    </source>
</evidence>
<sequence length="212" mass="22472">MKAYVYALRSDGVWKARMTIEPKVDLAFWFGGGQASRSAEAAWLWKEALPLGLACQVAERWGEKAARDRKGDRSQNLSHALSYSAYVDGLMELERAVRVVCDGAARPPRRRWLGALRPGAGRTEAGDARALLARAELWHAREHGDAGIEAAAAAAAERAAELLQGRALLSGEARDLLAGAGGPGAAASWREAVQLAALLGRVRLGGAVAAHG</sequence>
<accession>A0A3A1URE2</accession>
<organism evidence="1 2">
    <name type="scientific">Paenibacillus nanensis</name>
    <dbReference type="NCBI Taxonomy" id="393251"/>
    <lineage>
        <taxon>Bacteria</taxon>
        <taxon>Bacillati</taxon>
        <taxon>Bacillota</taxon>
        <taxon>Bacilli</taxon>
        <taxon>Bacillales</taxon>
        <taxon>Paenibacillaceae</taxon>
        <taxon>Paenibacillus</taxon>
    </lineage>
</organism>